<evidence type="ECO:0000313" key="2">
    <source>
        <dbReference type="Proteomes" id="UP001162992"/>
    </source>
</evidence>
<accession>A0ACC2DAZ6</accession>
<reference evidence="2" key="1">
    <citation type="journal article" date="2024" name="Proc. Natl. Acad. Sci. U.S.A.">
        <title>Extraordinary preservation of gene collinearity over three hundred million years revealed in homosporous lycophytes.</title>
        <authorList>
            <person name="Li C."/>
            <person name="Wickell D."/>
            <person name="Kuo L.Y."/>
            <person name="Chen X."/>
            <person name="Nie B."/>
            <person name="Liao X."/>
            <person name="Peng D."/>
            <person name="Ji J."/>
            <person name="Jenkins J."/>
            <person name="Williams M."/>
            <person name="Shu S."/>
            <person name="Plott C."/>
            <person name="Barry K."/>
            <person name="Rajasekar S."/>
            <person name="Grimwood J."/>
            <person name="Han X."/>
            <person name="Sun S."/>
            <person name="Hou Z."/>
            <person name="He W."/>
            <person name="Dai G."/>
            <person name="Sun C."/>
            <person name="Schmutz J."/>
            <person name="Leebens-Mack J.H."/>
            <person name="Li F.W."/>
            <person name="Wang L."/>
        </authorList>
    </citation>
    <scope>NUCLEOTIDE SEQUENCE [LARGE SCALE GENOMIC DNA]</scope>
    <source>
        <strain evidence="2">cv. PW_Plant_1</strain>
    </source>
</reference>
<name>A0ACC2DAZ6_DIPCM</name>
<proteinExistence type="predicted"/>
<organism evidence="1 2">
    <name type="scientific">Diphasiastrum complanatum</name>
    <name type="common">Issler's clubmoss</name>
    <name type="synonym">Lycopodium complanatum</name>
    <dbReference type="NCBI Taxonomy" id="34168"/>
    <lineage>
        <taxon>Eukaryota</taxon>
        <taxon>Viridiplantae</taxon>
        <taxon>Streptophyta</taxon>
        <taxon>Embryophyta</taxon>
        <taxon>Tracheophyta</taxon>
        <taxon>Lycopodiopsida</taxon>
        <taxon>Lycopodiales</taxon>
        <taxon>Lycopodiaceae</taxon>
        <taxon>Lycopodioideae</taxon>
        <taxon>Diphasiastrum</taxon>
    </lineage>
</organism>
<sequence length="717" mass="79810">MCLLDKSNVKSEPDVIASSTDSNLDFEAQSSARSLCPTGGMELALSEDQTSVKSEDLASPRLKFLCSYGGKILPRPHDNQLRYAGGETRVLVVNRNILFKNLIEKLRKLAEMDVCLRYKLPHEDLDSLVSVVSDEDLQNMMDEYEKVDPWDCSCRIRLFLFPLQQQAARCNLCEDAADARNPEQRFLDAVNSVALITRKQQAELPLRRLQQVPHVSCDMHTVAVSPVPFSASTGLQAIQPAVSDPIAVVCAPPTAPQTRSIPITNPTEQQQHGAPVLEMPKVNISKGKPVFQVSCRGKPDGSSRFHKALSGSLRAAAPPNVLTAADAENNSVEQCDVVSLEFDAASPRLRPFQDQVGEALSMKRRPCSNGKPGSELLDAEISQTERLKHVMIHHKPRQQLQVQNGARLSRAHREAELYDHYKLDKSSSGSSSASSYEFRREQLMSPELEPDRKMPQALEKRYQEQSTPKADLWHGHESSQALSGNETSKFPCQFEPTPTLLLHHQQLLQPHSAFSHVHDDPFREALNQQQCNSSFAARNAGFPGKPLTPQVAAVSGIAPVISPEHSKLLISQALSHEIASHPVQTHRRILPPPTYDDQMYKANGLCRDQTSCSISGISYHSNFRGTGHSRFGDQPAQFDENLMRQRTSTQPFWKDEKVMEPTIYKPYAAQAHKGKSHASSIPYEGGVTCEDDYGFHQDMSVLYPQQQGSKQQLVMLY</sequence>
<dbReference type="Proteomes" id="UP001162992">
    <property type="component" value="Chromosome 6"/>
</dbReference>
<protein>
    <submittedName>
        <fullName evidence="1">Uncharacterized protein</fullName>
    </submittedName>
</protein>
<evidence type="ECO:0000313" key="1">
    <source>
        <dbReference type="EMBL" id="KAJ7551391.1"/>
    </source>
</evidence>
<dbReference type="EMBL" id="CM055097">
    <property type="protein sequence ID" value="KAJ7551391.1"/>
    <property type="molecule type" value="Genomic_DNA"/>
</dbReference>
<keyword evidence="2" id="KW-1185">Reference proteome</keyword>
<gene>
    <name evidence="1" type="ORF">O6H91_06G013100</name>
</gene>
<comment type="caution">
    <text evidence="1">The sequence shown here is derived from an EMBL/GenBank/DDBJ whole genome shotgun (WGS) entry which is preliminary data.</text>
</comment>